<dbReference type="PANTHER" id="PTHR42736:SF1">
    <property type="entry name" value="PROTEIN-GLUTAMINE GAMMA-GLUTAMYLTRANSFERASE"/>
    <property type="match status" value="1"/>
</dbReference>
<accession>A0A9D5JWE6</accession>
<feature type="transmembrane region" description="Helical" evidence="1">
    <location>
        <begin position="12"/>
        <end position="42"/>
    </location>
</feature>
<organism evidence="3 4">
    <name type="scientific">candidate division KSB3 bacterium</name>
    <dbReference type="NCBI Taxonomy" id="2044937"/>
    <lineage>
        <taxon>Bacteria</taxon>
        <taxon>candidate division KSB3</taxon>
    </lineage>
</organism>
<dbReference type="InterPro" id="IPR002931">
    <property type="entry name" value="Transglutaminase-like"/>
</dbReference>
<dbReference type="Gene3D" id="3.10.620.30">
    <property type="match status" value="1"/>
</dbReference>
<feature type="transmembrane region" description="Helical" evidence="1">
    <location>
        <begin position="130"/>
        <end position="150"/>
    </location>
</feature>
<dbReference type="PANTHER" id="PTHR42736">
    <property type="entry name" value="PROTEIN-GLUTAMINE GAMMA-GLUTAMYLTRANSFERASE"/>
    <property type="match status" value="1"/>
</dbReference>
<dbReference type="Pfam" id="PF11992">
    <property type="entry name" value="TgpA_N"/>
    <property type="match status" value="1"/>
</dbReference>
<comment type="caution">
    <text evidence="3">The sequence shown here is derived from an EMBL/GenBank/DDBJ whole genome shotgun (WGS) entry which is preliminary data.</text>
</comment>
<reference evidence="3" key="1">
    <citation type="submission" date="2019-11" db="EMBL/GenBank/DDBJ databases">
        <title>Microbial mats filling the niche in hypersaline microbial mats.</title>
        <authorList>
            <person name="Wong H.L."/>
            <person name="Macleod F.I."/>
            <person name="White R.A. III"/>
            <person name="Burns B.P."/>
        </authorList>
    </citation>
    <scope>NUCLEOTIDE SEQUENCE</scope>
    <source>
        <strain evidence="3">Rbin_158</strain>
    </source>
</reference>
<feature type="transmembrane region" description="Helical" evidence="1">
    <location>
        <begin position="189"/>
        <end position="211"/>
    </location>
</feature>
<dbReference type="InterPro" id="IPR025403">
    <property type="entry name" value="TgpA-like_C"/>
</dbReference>
<evidence type="ECO:0000259" key="2">
    <source>
        <dbReference type="SMART" id="SM00460"/>
    </source>
</evidence>
<sequence length="737" mass="84669">MRFLFYFRLSSYLFIGSGFLALLVTGYYGILAALLFAGILVIGWNVDSGKFSVSISPLIVNIATLAFVVLCIVDVLFIRNITAVGLVNILVFLQATKIVLPKRHRDYGLIYLISFFELLISSIMTFSVLFALSCVLFVVTGTWALITLHLKREIETHVLQLDPQAQAPQPPQDAYFNTPALSSLLTGKFFAGTSLMTVLTLSLSLIVFAILPRVREGFFFRYGASSAQNVSGFSQEVALDTFGNIRLNHTPVMRVILPGVTDESQLPQRLYWKGLSYNYYDGTRWKNDGYSHIRISSNLRNQERIWLQTPRNTRDLLEQRVELTSPNYEVLFAAHNVYGVEAEFLSLSYDEFTGNAHVIFDPYAPHYTVYSDVSRPSEQALRSDHTAYSRTIRDYYLQLPNLTDQTTQLAQTIRSGNTNVYDTVLAVQAYLRQNYTYSLDVQRTSDRLPLEDFLFVNQAGHCEYYATSMAMLLRILGIPTRVVNGFARGRWNEFGNFFTVRQSDAHAWVEVYFPSYGWITFDPTPSAAFDETYQQFVEQRSLLASVYRYSEYLRTRWNRYIIDYSATDQARMVVDAFRASHSARHGIASYLRRSRASFKHVIDRLSLAQIGILIGSLLVIGILIRPLLRVLSRLHLRMPGFRLLPRTTRQHQIVRLYQKMLHTLARQGLTKPRSTTPAEFAEYVGQHHPAYAHNVREITRIYYETRYGQQPFTDNDLTRLQDMLMTMRTRNRKSIFS</sequence>
<dbReference type="InterPro" id="IPR021878">
    <property type="entry name" value="TgpA_N"/>
</dbReference>
<protein>
    <submittedName>
        <fullName evidence="3">DUF3488 domain-containing protein</fullName>
    </submittedName>
</protein>
<gene>
    <name evidence="3" type="ORF">GF339_12330</name>
</gene>
<feature type="transmembrane region" description="Helical" evidence="1">
    <location>
        <begin position="107"/>
        <end position="124"/>
    </location>
</feature>
<feature type="transmembrane region" description="Helical" evidence="1">
    <location>
        <begin position="62"/>
        <end position="95"/>
    </location>
</feature>
<dbReference type="Pfam" id="PF13559">
    <property type="entry name" value="DUF4129"/>
    <property type="match status" value="1"/>
</dbReference>
<evidence type="ECO:0000313" key="4">
    <source>
        <dbReference type="Proteomes" id="UP000649604"/>
    </source>
</evidence>
<evidence type="ECO:0000256" key="1">
    <source>
        <dbReference type="SAM" id="Phobius"/>
    </source>
</evidence>
<dbReference type="EMBL" id="WJJP01000400">
    <property type="protein sequence ID" value="MBD3325368.1"/>
    <property type="molecule type" value="Genomic_DNA"/>
</dbReference>
<dbReference type="InterPro" id="IPR052901">
    <property type="entry name" value="Bact_TGase-like"/>
</dbReference>
<dbReference type="InterPro" id="IPR038765">
    <property type="entry name" value="Papain-like_cys_pep_sf"/>
</dbReference>
<dbReference type="Proteomes" id="UP000649604">
    <property type="component" value="Unassembled WGS sequence"/>
</dbReference>
<dbReference type="AlphaFoldDB" id="A0A9D5JWE6"/>
<keyword evidence="1" id="KW-1133">Transmembrane helix</keyword>
<feature type="domain" description="Transglutaminase-like" evidence="2">
    <location>
        <begin position="454"/>
        <end position="525"/>
    </location>
</feature>
<keyword evidence="1" id="KW-0812">Transmembrane</keyword>
<proteinExistence type="predicted"/>
<name>A0A9D5JWE6_9BACT</name>
<dbReference type="Pfam" id="PF01841">
    <property type="entry name" value="Transglut_core"/>
    <property type="match status" value="1"/>
</dbReference>
<dbReference type="SUPFAM" id="SSF54001">
    <property type="entry name" value="Cysteine proteinases"/>
    <property type="match status" value="1"/>
</dbReference>
<feature type="transmembrane region" description="Helical" evidence="1">
    <location>
        <begin position="607"/>
        <end position="628"/>
    </location>
</feature>
<evidence type="ECO:0000313" key="3">
    <source>
        <dbReference type="EMBL" id="MBD3325368.1"/>
    </source>
</evidence>
<dbReference type="SMART" id="SM00460">
    <property type="entry name" value="TGc"/>
    <property type="match status" value="1"/>
</dbReference>
<keyword evidence="1" id="KW-0472">Membrane</keyword>